<evidence type="ECO:0000256" key="5">
    <source>
        <dbReference type="ARBA" id="ARBA00022588"/>
    </source>
</evidence>
<feature type="domain" description="Reelin" evidence="10">
    <location>
        <begin position="5"/>
        <end position="164"/>
    </location>
</feature>
<dbReference type="STRING" id="418985.A0A1V9XGF4"/>
<dbReference type="InterPro" id="IPR051237">
    <property type="entry name" value="Ferric-chelate_Red/DefProt"/>
</dbReference>
<dbReference type="PANTHER" id="PTHR45828">
    <property type="entry name" value="CYTOCHROME B561/FERRIC REDUCTASE TRANSMEMBRANE"/>
    <property type="match status" value="1"/>
</dbReference>
<sequence length="164" mass="17756">MLKLVLMLSLSLAGLTGGFPQGGPAESCDSLLPRHIHTEPKGPQESPYTFIASASTYDQQKTLHGIQVEISGSTFKGFMVAAIDPATHKRIGRFEKVKGTHPVACSAVTHSDGQLKQRVSLIWVPPHDIPHGNVIFMATVVKRYSVYYSNLIAAVPTAYKKAKA</sequence>
<organism evidence="11 12">
    <name type="scientific">Tropilaelaps mercedesae</name>
    <dbReference type="NCBI Taxonomy" id="418985"/>
    <lineage>
        <taxon>Eukaryota</taxon>
        <taxon>Metazoa</taxon>
        <taxon>Ecdysozoa</taxon>
        <taxon>Arthropoda</taxon>
        <taxon>Chelicerata</taxon>
        <taxon>Arachnida</taxon>
        <taxon>Acari</taxon>
        <taxon>Parasitiformes</taxon>
        <taxon>Mesostigmata</taxon>
        <taxon>Gamasina</taxon>
        <taxon>Dermanyssoidea</taxon>
        <taxon>Laelapidae</taxon>
        <taxon>Tropilaelaps</taxon>
    </lineage>
</organism>
<name>A0A1V9XGF4_9ACAR</name>
<evidence type="ECO:0000256" key="9">
    <source>
        <dbReference type="SAM" id="SignalP"/>
    </source>
</evidence>
<comment type="caution">
    <text evidence="11">The sequence shown here is derived from an EMBL/GenBank/DDBJ whole genome shotgun (WGS) entry which is preliminary data.</text>
</comment>
<evidence type="ECO:0000256" key="6">
    <source>
        <dbReference type="ARBA" id="ARBA00022729"/>
    </source>
</evidence>
<dbReference type="Pfam" id="PF02014">
    <property type="entry name" value="Reeler"/>
    <property type="match status" value="1"/>
</dbReference>
<evidence type="ECO:0000256" key="4">
    <source>
        <dbReference type="ARBA" id="ARBA00022529"/>
    </source>
</evidence>
<comment type="similarity">
    <text evidence="2">Belongs to the insect defense protein family.</text>
</comment>
<dbReference type="OrthoDB" id="6418377at2759"/>
<dbReference type="Proteomes" id="UP000192247">
    <property type="component" value="Unassembled WGS sequence"/>
</dbReference>
<keyword evidence="8" id="KW-0044">Antibiotic</keyword>
<dbReference type="PROSITE" id="PS51019">
    <property type="entry name" value="REELIN"/>
    <property type="match status" value="1"/>
</dbReference>
<evidence type="ECO:0000313" key="11">
    <source>
        <dbReference type="EMBL" id="OQR72607.1"/>
    </source>
</evidence>
<dbReference type="InterPro" id="IPR042307">
    <property type="entry name" value="Reeler_sf"/>
</dbReference>
<keyword evidence="12" id="KW-1185">Reference proteome</keyword>
<keyword evidence="5" id="KW-0399">Innate immunity</keyword>
<accession>A0A1V9XGF4</accession>
<keyword evidence="4" id="KW-0929">Antimicrobial</keyword>
<dbReference type="GO" id="GO:0016020">
    <property type="term" value="C:membrane"/>
    <property type="evidence" value="ECO:0007669"/>
    <property type="project" value="TreeGrafter"/>
</dbReference>
<evidence type="ECO:0000256" key="1">
    <source>
        <dbReference type="ARBA" id="ARBA00004613"/>
    </source>
</evidence>
<dbReference type="AlphaFoldDB" id="A0A1V9XGF4"/>
<dbReference type="EMBL" id="MNPL01011425">
    <property type="protein sequence ID" value="OQR72607.1"/>
    <property type="molecule type" value="Genomic_DNA"/>
</dbReference>
<dbReference type="InParanoid" id="A0A1V9XGF4"/>
<dbReference type="GO" id="GO:0005576">
    <property type="term" value="C:extracellular region"/>
    <property type="evidence" value="ECO:0007669"/>
    <property type="project" value="UniProtKB-SubCell"/>
</dbReference>
<dbReference type="GO" id="GO:0045087">
    <property type="term" value="P:innate immune response"/>
    <property type="evidence" value="ECO:0007669"/>
    <property type="project" value="UniProtKB-KW"/>
</dbReference>
<dbReference type="Gene3D" id="2.60.40.4060">
    <property type="entry name" value="Reeler domain"/>
    <property type="match status" value="1"/>
</dbReference>
<keyword evidence="6 9" id="KW-0732">Signal</keyword>
<reference evidence="11 12" key="1">
    <citation type="journal article" date="2017" name="Gigascience">
        <title>Draft genome of the honey bee ectoparasitic mite, Tropilaelaps mercedesae, is shaped by the parasitic life history.</title>
        <authorList>
            <person name="Dong X."/>
            <person name="Armstrong S.D."/>
            <person name="Xia D."/>
            <person name="Makepeace B.L."/>
            <person name="Darby A.C."/>
            <person name="Kadowaki T."/>
        </authorList>
    </citation>
    <scope>NUCLEOTIDE SEQUENCE [LARGE SCALE GENOMIC DNA]</scope>
    <source>
        <strain evidence="11">Wuxi-XJTLU</strain>
    </source>
</reference>
<dbReference type="GO" id="GO:0042742">
    <property type="term" value="P:defense response to bacterium"/>
    <property type="evidence" value="ECO:0007669"/>
    <property type="project" value="UniProtKB-KW"/>
</dbReference>
<dbReference type="PANTHER" id="PTHR45828:SF9">
    <property type="entry name" value="CELL WALL INTEGRITY AND STRESS RESPONSE COMPONENT 4-LIKE-RELATED"/>
    <property type="match status" value="1"/>
</dbReference>
<protein>
    <submittedName>
        <fullName evidence="11">Defense protein l(2)34Fc-like</fullName>
    </submittedName>
</protein>
<gene>
    <name evidence="11" type="ORF">BIW11_10277</name>
</gene>
<proteinExistence type="inferred from homology"/>
<keyword evidence="7" id="KW-0391">Immunity</keyword>
<dbReference type="InterPro" id="IPR002861">
    <property type="entry name" value="Reeler_dom"/>
</dbReference>
<comment type="subcellular location">
    <subcellularLocation>
        <location evidence="1">Secreted</location>
    </subcellularLocation>
</comment>
<evidence type="ECO:0000313" key="12">
    <source>
        <dbReference type="Proteomes" id="UP000192247"/>
    </source>
</evidence>
<evidence type="ECO:0000256" key="3">
    <source>
        <dbReference type="ARBA" id="ARBA00022525"/>
    </source>
</evidence>
<evidence type="ECO:0000256" key="7">
    <source>
        <dbReference type="ARBA" id="ARBA00022859"/>
    </source>
</evidence>
<keyword evidence="3" id="KW-0964">Secreted</keyword>
<evidence type="ECO:0000256" key="8">
    <source>
        <dbReference type="ARBA" id="ARBA00023022"/>
    </source>
</evidence>
<evidence type="ECO:0000256" key="2">
    <source>
        <dbReference type="ARBA" id="ARBA00008501"/>
    </source>
</evidence>
<evidence type="ECO:0000259" key="10">
    <source>
        <dbReference type="PROSITE" id="PS51019"/>
    </source>
</evidence>
<feature type="signal peptide" evidence="9">
    <location>
        <begin position="1"/>
        <end position="18"/>
    </location>
</feature>
<dbReference type="CDD" id="cd08544">
    <property type="entry name" value="Reeler"/>
    <property type="match status" value="1"/>
</dbReference>
<feature type="chain" id="PRO_5012574033" evidence="9">
    <location>
        <begin position="19"/>
        <end position="164"/>
    </location>
</feature>